<accession>A0A5N6YKS6</accession>
<evidence type="ECO:0000313" key="1">
    <source>
        <dbReference type="EMBL" id="KAE8345176.1"/>
    </source>
</evidence>
<gene>
    <name evidence="1" type="ORF">BDV24DRAFT_125458</name>
</gene>
<protein>
    <submittedName>
        <fullName evidence="1">Uncharacterized protein</fullName>
    </submittedName>
</protein>
<name>A0A5N6YKS6_9EURO</name>
<dbReference type="EMBL" id="ML737120">
    <property type="protein sequence ID" value="KAE8345176.1"/>
    <property type="molecule type" value="Genomic_DNA"/>
</dbReference>
<dbReference type="AlphaFoldDB" id="A0A5N6YKS6"/>
<dbReference type="OrthoDB" id="10513022at2759"/>
<reference evidence="1" key="1">
    <citation type="submission" date="2019-04" db="EMBL/GenBank/DDBJ databases">
        <title>Friends and foes A comparative genomics study of 23 Aspergillus species from section Flavi.</title>
        <authorList>
            <consortium name="DOE Joint Genome Institute"/>
            <person name="Kjaerbolling I."/>
            <person name="Vesth T."/>
            <person name="Frisvad J.C."/>
            <person name="Nybo J.L."/>
            <person name="Theobald S."/>
            <person name="Kildgaard S."/>
            <person name="Isbrandt T."/>
            <person name="Kuo A."/>
            <person name="Sato A."/>
            <person name="Lyhne E.K."/>
            <person name="Kogle M.E."/>
            <person name="Wiebenga A."/>
            <person name="Kun R.S."/>
            <person name="Lubbers R.J."/>
            <person name="Makela M.R."/>
            <person name="Barry K."/>
            <person name="Chovatia M."/>
            <person name="Clum A."/>
            <person name="Daum C."/>
            <person name="Haridas S."/>
            <person name="He G."/>
            <person name="LaButti K."/>
            <person name="Lipzen A."/>
            <person name="Mondo S."/>
            <person name="Riley R."/>
            <person name="Salamov A."/>
            <person name="Simmons B.A."/>
            <person name="Magnuson J.K."/>
            <person name="Henrissat B."/>
            <person name="Mortensen U.H."/>
            <person name="Larsen T.O."/>
            <person name="Devries R.P."/>
            <person name="Grigoriev I.V."/>
            <person name="Machida M."/>
            <person name="Baker S.E."/>
            <person name="Andersen M.R."/>
        </authorList>
    </citation>
    <scope>NUCLEOTIDE SEQUENCE</scope>
    <source>
        <strain evidence="1">CBS 117612</strain>
    </source>
</reference>
<proteinExistence type="predicted"/>
<organism evidence="1">
    <name type="scientific">Aspergillus arachidicola</name>
    <dbReference type="NCBI Taxonomy" id="656916"/>
    <lineage>
        <taxon>Eukaryota</taxon>
        <taxon>Fungi</taxon>
        <taxon>Dikarya</taxon>
        <taxon>Ascomycota</taxon>
        <taxon>Pezizomycotina</taxon>
        <taxon>Eurotiomycetes</taxon>
        <taxon>Eurotiomycetidae</taxon>
        <taxon>Eurotiales</taxon>
        <taxon>Aspergillaceae</taxon>
        <taxon>Aspergillus</taxon>
        <taxon>Aspergillus subgen. Circumdati</taxon>
    </lineage>
</organism>
<sequence>MALNAELVSHAPAVLCFPSSVILFSPHFSPTICTRDAFQVRRHRPVRQGFIRDQRKSRTSWILLDSLPTIEFSGTRLRPGS</sequence>
<dbReference type="Proteomes" id="UP000325558">
    <property type="component" value="Unassembled WGS sequence"/>
</dbReference>